<proteinExistence type="predicted"/>
<dbReference type="EMBL" id="JBHUIP010000016">
    <property type="protein sequence ID" value="MFD2265508.1"/>
    <property type="molecule type" value="Genomic_DNA"/>
</dbReference>
<dbReference type="Proteomes" id="UP001597295">
    <property type="component" value="Unassembled WGS sequence"/>
</dbReference>
<accession>A0ABW5DWL9</accession>
<keyword evidence="3" id="KW-1185">Reference proteome</keyword>
<organism evidence="2 3">
    <name type="scientific">Lacibacterium aquatile</name>
    <dbReference type="NCBI Taxonomy" id="1168082"/>
    <lineage>
        <taxon>Bacteria</taxon>
        <taxon>Pseudomonadati</taxon>
        <taxon>Pseudomonadota</taxon>
        <taxon>Alphaproteobacteria</taxon>
        <taxon>Rhodospirillales</taxon>
        <taxon>Rhodospirillaceae</taxon>
    </lineage>
</organism>
<name>A0ABW5DWL9_9PROT</name>
<evidence type="ECO:0000313" key="2">
    <source>
        <dbReference type="EMBL" id="MFD2265508.1"/>
    </source>
</evidence>
<gene>
    <name evidence="2" type="ORF">ACFSM5_21580</name>
</gene>
<evidence type="ECO:0000313" key="3">
    <source>
        <dbReference type="Proteomes" id="UP001597295"/>
    </source>
</evidence>
<feature type="chain" id="PRO_5045851590" evidence="1">
    <location>
        <begin position="30"/>
        <end position="117"/>
    </location>
</feature>
<dbReference type="RefSeq" id="WP_379878922.1">
    <property type="nucleotide sequence ID" value="NZ_JBHUIP010000016.1"/>
</dbReference>
<reference evidence="3" key="1">
    <citation type="journal article" date="2019" name="Int. J. Syst. Evol. Microbiol.">
        <title>The Global Catalogue of Microorganisms (GCM) 10K type strain sequencing project: providing services to taxonomists for standard genome sequencing and annotation.</title>
        <authorList>
            <consortium name="The Broad Institute Genomics Platform"/>
            <consortium name="The Broad Institute Genome Sequencing Center for Infectious Disease"/>
            <person name="Wu L."/>
            <person name="Ma J."/>
        </authorList>
    </citation>
    <scope>NUCLEOTIDE SEQUENCE [LARGE SCALE GENOMIC DNA]</scope>
    <source>
        <strain evidence="3">CGMCC 1.19062</strain>
    </source>
</reference>
<keyword evidence="1" id="KW-0732">Signal</keyword>
<evidence type="ECO:0000256" key="1">
    <source>
        <dbReference type="SAM" id="SignalP"/>
    </source>
</evidence>
<feature type="signal peptide" evidence="1">
    <location>
        <begin position="1"/>
        <end position="29"/>
    </location>
</feature>
<sequence length="117" mass="12044">MFRAPHLRLSLIAASAVLALSILPASAQAPTSATADLNVKGVEDVIAALQARKGDRNSAQAALFLTLMKQIGRPGPVANGRTSLDYKVTTTPDGGVLVNGIDIIPIINTASKLGASR</sequence>
<comment type="caution">
    <text evidence="2">The sequence shown here is derived from an EMBL/GenBank/DDBJ whole genome shotgun (WGS) entry which is preliminary data.</text>
</comment>
<protein>
    <submittedName>
        <fullName evidence="2">Uncharacterized protein</fullName>
    </submittedName>
</protein>